<evidence type="ECO:0000313" key="4">
    <source>
        <dbReference type="Proteomes" id="UP001500575"/>
    </source>
</evidence>
<dbReference type="EMBL" id="BAAAQQ010000003">
    <property type="protein sequence ID" value="GAA2119268.1"/>
    <property type="molecule type" value="Genomic_DNA"/>
</dbReference>
<accession>A0ABP5JRR9</accession>
<dbReference type="Gene3D" id="3.40.50.620">
    <property type="entry name" value="HUPs"/>
    <property type="match status" value="1"/>
</dbReference>
<dbReference type="PANTHER" id="PTHR46268:SF6">
    <property type="entry name" value="UNIVERSAL STRESS PROTEIN UP12"/>
    <property type="match status" value="1"/>
</dbReference>
<protein>
    <submittedName>
        <fullName evidence="3">Universal stress protein</fullName>
    </submittedName>
</protein>
<comment type="similarity">
    <text evidence="1">Belongs to the universal stress protein A family.</text>
</comment>
<dbReference type="PRINTS" id="PR01438">
    <property type="entry name" value="UNVRSLSTRESS"/>
</dbReference>
<dbReference type="InterPro" id="IPR006015">
    <property type="entry name" value="Universal_stress_UspA"/>
</dbReference>
<dbReference type="Proteomes" id="UP001500575">
    <property type="component" value="Unassembled WGS sequence"/>
</dbReference>
<organism evidence="3 4">
    <name type="scientific">Nocardioides bigeumensis</name>
    <dbReference type="NCBI Taxonomy" id="433657"/>
    <lineage>
        <taxon>Bacteria</taxon>
        <taxon>Bacillati</taxon>
        <taxon>Actinomycetota</taxon>
        <taxon>Actinomycetes</taxon>
        <taxon>Propionibacteriales</taxon>
        <taxon>Nocardioidaceae</taxon>
        <taxon>Nocardioides</taxon>
    </lineage>
</organism>
<evidence type="ECO:0000259" key="2">
    <source>
        <dbReference type="Pfam" id="PF00582"/>
    </source>
</evidence>
<reference evidence="4" key="1">
    <citation type="journal article" date="2019" name="Int. J. Syst. Evol. Microbiol.">
        <title>The Global Catalogue of Microorganisms (GCM) 10K type strain sequencing project: providing services to taxonomists for standard genome sequencing and annotation.</title>
        <authorList>
            <consortium name="The Broad Institute Genomics Platform"/>
            <consortium name="The Broad Institute Genome Sequencing Center for Infectious Disease"/>
            <person name="Wu L."/>
            <person name="Ma J."/>
        </authorList>
    </citation>
    <scope>NUCLEOTIDE SEQUENCE [LARGE SCALE GENOMIC DNA]</scope>
    <source>
        <strain evidence="4">JCM 16021</strain>
    </source>
</reference>
<gene>
    <name evidence="3" type="ORF">GCM10009843_11860</name>
</gene>
<evidence type="ECO:0000313" key="3">
    <source>
        <dbReference type="EMBL" id="GAA2119268.1"/>
    </source>
</evidence>
<dbReference type="CDD" id="cd00293">
    <property type="entry name" value="USP-like"/>
    <property type="match status" value="1"/>
</dbReference>
<proteinExistence type="inferred from homology"/>
<sequence>MHVVIATDGSRQSLAAARHFQSFADPAKVTGVTVVAVIRPLAAVAFADELSPADRRAANAETGSFRDAAKSAVDVIADALKGWGPKVRTKVRSGSPASEIIKEAAQTDAGLVVVSAGNRGLTETVLVGSTAQRVQHYAPCPVLVVRGRARRTR</sequence>
<name>A0ABP5JRR9_9ACTN</name>
<comment type="caution">
    <text evidence="3">The sequence shown here is derived from an EMBL/GenBank/DDBJ whole genome shotgun (WGS) entry which is preliminary data.</text>
</comment>
<feature type="domain" description="UspA" evidence="2">
    <location>
        <begin position="2"/>
        <end position="146"/>
    </location>
</feature>
<keyword evidence="4" id="KW-1185">Reference proteome</keyword>
<dbReference type="SUPFAM" id="SSF52402">
    <property type="entry name" value="Adenine nucleotide alpha hydrolases-like"/>
    <property type="match status" value="1"/>
</dbReference>
<dbReference type="Pfam" id="PF00582">
    <property type="entry name" value="Usp"/>
    <property type="match status" value="1"/>
</dbReference>
<dbReference type="RefSeq" id="WP_344302746.1">
    <property type="nucleotide sequence ID" value="NZ_BAAAQQ010000003.1"/>
</dbReference>
<dbReference type="InterPro" id="IPR006016">
    <property type="entry name" value="UspA"/>
</dbReference>
<evidence type="ECO:0000256" key="1">
    <source>
        <dbReference type="ARBA" id="ARBA00008791"/>
    </source>
</evidence>
<dbReference type="InterPro" id="IPR014729">
    <property type="entry name" value="Rossmann-like_a/b/a_fold"/>
</dbReference>
<dbReference type="PANTHER" id="PTHR46268">
    <property type="entry name" value="STRESS RESPONSE PROTEIN NHAX"/>
    <property type="match status" value="1"/>
</dbReference>